<reference evidence="2" key="1">
    <citation type="submission" date="2015-01" db="EMBL/GenBank/DDBJ databases">
        <authorList>
            <person name="MANFREDI Pablo"/>
        </authorList>
    </citation>
    <scope>NUCLEOTIDE SEQUENCE [LARGE SCALE GENOMIC DNA]</scope>
    <source>
        <strain evidence="2">Cc11</strain>
    </source>
</reference>
<sequence>MKKIFLALVGTMYLLMGCKKTISPEVSSEKLTDWVNPFIGTDGPGKYPILELPFLSV</sequence>
<gene>
    <name evidence="1" type="ORF">CCAN11_2130022</name>
</gene>
<dbReference type="AlphaFoldDB" id="A0A0B7IF23"/>
<protein>
    <submittedName>
        <fullName evidence="1">Uncharacterized protein</fullName>
    </submittedName>
</protein>
<name>A0A0B7IF23_9FLAO</name>
<evidence type="ECO:0000313" key="1">
    <source>
        <dbReference type="EMBL" id="CEN50365.1"/>
    </source>
</evidence>
<organism evidence="1 2">
    <name type="scientific">Capnocytophaga canimorsus</name>
    <dbReference type="NCBI Taxonomy" id="28188"/>
    <lineage>
        <taxon>Bacteria</taxon>
        <taxon>Pseudomonadati</taxon>
        <taxon>Bacteroidota</taxon>
        <taxon>Flavobacteriia</taxon>
        <taxon>Flavobacteriales</taxon>
        <taxon>Flavobacteriaceae</taxon>
        <taxon>Capnocytophaga</taxon>
    </lineage>
</organism>
<evidence type="ECO:0000313" key="2">
    <source>
        <dbReference type="Proteomes" id="UP000039370"/>
    </source>
</evidence>
<proteinExistence type="predicted"/>
<dbReference type="Proteomes" id="UP000039370">
    <property type="component" value="Unassembled WGS sequence"/>
</dbReference>
<dbReference type="EMBL" id="CDOK01000128">
    <property type="protein sequence ID" value="CEN50365.1"/>
    <property type="molecule type" value="Genomic_DNA"/>
</dbReference>
<accession>A0A0B7IF23</accession>
<dbReference type="PROSITE" id="PS51257">
    <property type="entry name" value="PROKAR_LIPOPROTEIN"/>
    <property type="match status" value="1"/>
</dbReference>